<keyword evidence="4" id="KW-1185">Reference proteome</keyword>
<evidence type="ECO:0000256" key="1">
    <source>
        <dbReference type="ARBA" id="ARBA00023002"/>
    </source>
</evidence>
<dbReference type="PANTHER" id="PTHR43353:SF6">
    <property type="entry name" value="CYTOPLASMIC ALDEHYDE DEHYDROGENASE (EUROFUNG)"/>
    <property type="match status" value="1"/>
</dbReference>
<keyword evidence="1" id="KW-0560">Oxidoreductase</keyword>
<evidence type="ECO:0000313" key="4">
    <source>
        <dbReference type="Proteomes" id="UP000005242"/>
    </source>
</evidence>
<feature type="domain" description="Aldehyde dehydrogenase" evidence="2">
    <location>
        <begin position="26"/>
        <end position="480"/>
    </location>
</feature>
<proteinExistence type="predicted"/>
<dbReference type="InterPro" id="IPR016162">
    <property type="entry name" value="Ald_DH_N"/>
</dbReference>
<dbReference type="KEGG" id="wse:WALSEDRAFT_39356"/>
<accession>I4YA77</accession>
<dbReference type="PANTHER" id="PTHR43353">
    <property type="entry name" value="SUCCINATE-SEMIALDEHYDE DEHYDROGENASE, MITOCHONDRIAL"/>
    <property type="match status" value="1"/>
</dbReference>
<dbReference type="Proteomes" id="UP000005242">
    <property type="component" value="Unassembled WGS sequence"/>
</dbReference>
<dbReference type="GO" id="GO:0009450">
    <property type="term" value="P:gamma-aminobutyric acid catabolic process"/>
    <property type="evidence" value="ECO:0007669"/>
    <property type="project" value="TreeGrafter"/>
</dbReference>
<gene>
    <name evidence="3" type="ORF">WALSEDRAFT_39356</name>
</gene>
<dbReference type="GeneID" id="18472113"/>
<evidence type="ECO:0000313" key="3">
    <source>
        <dbReference type="EMBL" id="EIM20869.1"/>
    </source>
</evidence>
<reference evidence="3 4" key="1">
    <citation type="journal article" date="2012" name="Fungal Genet. Biol.">
        <title>The genome of the xerotolerant mold Wallemia sebi reveals adaptations to osmotic stress and suggests cryptic sexual reproduction.</title>
        <authorList>
            <person name="Padamsee M."/>
            <person name="Kumar T.K.A."/>
            <person name="Riley R."/>
            <person name="Binder M."/>
            <person name="Boyd A."/>
            <person name="Calvo A.M."/>
            <person name="Furukawa K."/>
            <person name="Hesse C."/>
            <person name="Hohmann S."/>
            <person name="James T.Y."/>
            <person name="LaButti K."/>
            <person name="Lapidus A."/>
            <person name="Lindquist E."/>
            <person name="Lucas S."/>
            <person name="Miller K."/>
            <person name="Shantappa S."/>
            <person name="Grigoriev I.V."/>
            <person name="Hibbett D.S."/>
            <person name="McLaughlin D.J."/>
            <person name="Spatafora J.W."/>
            <person name="Aime M.C."/>
        </authorList>
    </citation>
    <scope>NUCLEOTIDE SEQUENCE [LARGE SCALE GENOMIC DNA]</scope>
    <source>
        <strain evidence="4">ATCC MYA-4683 / CBS 633.66</strain>
    </source>
</reference>
<dbReference type="InterPro" id="IPR050740">
    <property type="entry name" value="Aldehyde_DH_Superfamily"/>
</dbReference>
<dbReference type="GO" id="GO:0004777">
    <property type="term" value="F:succinate-semialdehyde dehydrogenase (NAD+) activity"/>
    <property type="evidence" value="ECO:0007669"/>
    <property type="project" value="TreeGrafter"/>
</dbReference>
<protein>
    <submittedName>
        <fullName evidence="3">Aldehyde dehydrogenase</fullName>
    </submittedName>
</protein>
<dbReference type="AlphaFoldDB" id="I4YA77"/>
<dbReference type="OMA" id="NWYGFNV"/>
<dbReference type="STRING" id="671144.I4YA77"/>
<dbReference type="Gene3D" id="3.40.309.10">
    <property type="entry name" value="Aldehyde Dehydrogenase, Chain A, domain 2"/>
    <property type="match status" value="1"/>
</dbReference>
<dbReference type="RefSeq" id="XP_006959129.1">
    <property type="nucleotide sequence ID" value="XM_006959067.1"/>
</dbReference>
<name>I4YA77_WALMC</name>
<organism evidence="3 4">
    <name type="scientific">Wallemia mellicola (strain ATCC MYA-4683 / CBS 633.66)</name>
    <name type="common">Wallemia sebi (CBS 633.66)</name>
    <dbReference type="NCBI Taxonomy" id="671144"/>
    <lineage>
        <taxon>Eukaryota</taxon>
        <taxon>Fungi</taxon>
        <taxon>Dikarya</taxon>
        <taxon>Basidiomycota</taxon>
        <taxon>Wallemiomycotina</taxon>
        <taxon>Wallemiomycetes</taxon>
        <taxon>Wallemiales</taxon>
        <taxon>Wallemiaceae</taxon>
        <taxon>Wallemia</taxon>
    </lineage>
</organism>
<dbReference type="SUPFAM" id="SSF53720">
    <property type="entry name" value="ALDH-like"/>
    <property type="match status" value="1"/>
</dbReference>
<evidence type="ECO:0000259" key="2">
    <source>
        <dbReference type="Pfam" id="PF00171"/>
    </source>
</evidence>
<dbReference type="HOGENOM" id="CLU_005391_1_0_1"/>
<dbReference type="eggNOG" id="KOG2450">
    <property type="taxonomic scope" value="Eukaryota"/>
</dbReference>
<dbReference type="InterPro" id="IPR016163">
    <property type="entry name" value="Ald_DH_C"/>
</dbReference>
<dbReference type="InterPro" id="IPR016161">
    <property type="entry name" value="Ald_DH/histidinol_DH"/>
</dbReference>
<dbReference type="Gene3D" id="3.40.605.10">
    <property type="entry name" value="Aldehyde Dehydrogenase, Chain A, domain 1"/>
    <property type="match status" value="1"/>
</dbReference>
<dbReference type="EMBL" id="JH668236">
    <property type="protein sequence ID" value="EIM20869.1"/>
    <property type="molecule type" value="Genomic_DNA"/>
</dbReference>
<dbReference type="OrthoDB" id="310895at2759"/>
<dbReference type="InParanoid" id="I4YA77"/>
<sequence>MTQTSTPLVENWIDNGARKSTDDNLYVVQHPNTHNQPHAVVSASEEDIDRAITSAHLAFKSWKKTTHDQRRDILLKAAQILRKRKDDVYEAYSSELDVNHHFVDFLVGITSSMIETAATLIIPSLTGEIPPTKRDNEALYLCEREPLGVCLALAPWNAATNLSIRAIVNPLAAGNTVVFRTSETTPKTHAIWGSIFKEAGLPDGCLNIVHTSRGNAPAVTERLIADDRIRHVSFTGSTNVGRQIGKLSGYHLKPCLLELGGKCPVLVLNDADLNLVVNQSLFHAWVNAGQICMATERVLAGGSTYDKLIQTYKDNAPENASSPVAMASSHQRIVGLVDEALSKGAELVIGNWPPSKEDVESRKIPNIILTKVTPEMSIWTEETFGPIAIVVKVEEKQGENEDEAIVRYANESRYGLAASIYSKDITRVLKLAKEVEVGLLRINEGTIGDESVCPFGGCKDTGFGRFNGVEGIREFTQIKTYSIAL</sequence>
<dbReference type="InterPro" id="IPR015590">
    <property type="entry name" value="Aldehyde_DH_dom"/>
</dbReference>
<dbReference type="Pfam" id="PF00171">
    <property type="entry name" value="Aldedh"/>
    <property type="match status" value="1"/>
</dbReference>